<dbReference type="RefSeq" id="WP_068555217.1">
    <property type="nucleotide sequence ID" value="NZ_LOEE01000021.1"/>
</dbReference>
<comment type="cofactor">
    <cofactor evidence="1">
        <name>FAD</name>
        <dbReference type="ChEBI" id="CHEBI:57692"/>
    </cofactor>
</comment>
<organism evidence="6 7">
    <name type="scientific">Thermotalea metallivorans</name>
    <dbReference type="NCBI Taxonomy" id="520762"/>
    <lineage>
        <taxon>Bacteria</taxon>
        <taxon>Bacillati</taxon>
        <taxon>Bacillota</taxon>
        <taxon>Clostridia</taxon>
        <taxon>Peptostreptococcales</taxon>
        <taxon>Thermotaleaceae</taxon>
        <taxon>Thermotalea</taxon>
    </lineage>
</organism>
<keyword evidence="7" id="KW-1185">Reference proteome</keyword>
<feature type="domain" description="RsdA/BaiN/AoA(So)-like insert" evidence="5">
    <location>
        <begin position="191"/>
        <end position="353"/>
    </location>
</feature>
<reference evidence="6 7" key="1">
    <citation type="submission" date="2015-12" db="EMBL/GenBank/DDBJ databases">
        <title>Draft genome sequence of the thermoanaerobe Thermotalea metallivorans, an isolate from the runoff channel of the Great Artesian Basin, Australia.</title>
        <authorList>
            <person name="Patel B.K."/>
        </authorList>
    </citation>
    <scope>NUCLEOTIDE SEQUENCE [LARGE SCALE GENOMIC DNA]</scope>
    <source>
        <strain evidence="6 7">B2-1</strain>
    </source>
</reference>
<evidence type="ECO:0000313" key="7">
    <source>
        <dbReference type="Proteomes" id="UP000070456"/>
    </source>
</evidence>
<evidence type="ECO:0000256" key="3">
    <source>
        <dbReference type="ARBA" id="ARBA00022827"/>
    </source>
</evidence>
<dbReference type="Pfam" id="PF22780">
    <property type="entry name" value="HI0933_like_1st"/>
    <property type="match status" value="1"/>
</dbReference>
<dbReference type="InterPro" id="IPR055178">
    <property type="entry name" value="RsdA/BaiN/AoA(So)-like_dom"/>
</dbReference>
<keyword evidence="3" id="KW-0274">FAD</keyword>
<evidence type="ECO:0000313" key="6">
    <source>
        <dbReference type="EMBL" id="KXG76853.1"/>
    </source>
</evidence>
<dbReference type="EMBL" id="LOEE01000021">
    <property type="protein sequence ID" value="KXG76853.1"/>
    <property type="molecule type" value="Genomic_DNA"/>
</dbReference>
<dbReference type="NCBIfam" id="TIGR00275">
    <property type="entry name" value="aminoacetone oxidase family FAD-binding enzyme"/>
    <property type="match status" value="1"/>
</dbReference>
<dbReference type="Proteomes" id="UP000070456">
    <property type="component" value="Unassembled WGS sequence"/>
</dbReference>
<dbReference type="InterPro" id="IPR057661">
    <property type="entry name" value="RsdA/BaiN/AoA(So)_Rossmann"/>
</dbReference>
<dbReference type="AlphaFoldDB" id="A0A140L8H8"/>
<dbReference type="STRING" id="520762.AN619_08450"/>
<evidence type="ECO:0000259" key="5">
    <source>
        <dbReference type="Pfam" id="PF22780"/>
    </source>
</evidence>
<dbReference type="OrthoDB" id="9773233at2"/>
<dbReference type="PRINTS" id="PR00368">
    <property type="entry name" value="FADPNR"/>
</dbReference>
<keyword evidence="2" id="KW-0285">Flavoprotein</keyword>
<sequence length="408" mass="45266">MEKIVVIGGGAAGMIAAGTAASRGKKVILLEKNDRLGKKIYITGKGRCNVTNTGDIEDLLNHVTENKNFLYSAFYSFSNDDIIRLLHQYGTQTKVERGNRVFPLSDKSSDVIKALTKYMESNQVEIKLNTEVKDIIVNNGAIAGVVLQDHRILSCDKVVIATGGLSYPSTGATGDGYRFAEKTGHAVTPLRPALVPLEIEEEWVKDLQGLSLKNVRLKAYINNKEIHTEFGEMLFTHFGISGPIVLSMSNYIHKFLEKDKVLLTLNMKPALDEDTLHKRVQRDFEKYSRKQLKNALDDLLPSKMIPVIVRLSQIPPEKFVHQITKEERKRLISLLTDLKMHVLQTRPIKEAIITSGGVSVKEIHPSTMESKKVSGLYFAGEVIDVAALTGGYNLQIAFSTGYLAGINV</sequence>
<proteinExistence type="predicted"/>
<dbReference type="SUPFAM" id="SSF51905">
    <property type="entry name" value="FAD/NAD(P)-binding domain"/>
    <property type="match status" value="1"/>
</dbReference>
<protein>
    <submittedName>
        <fullName evidence="6">Uncharacterized protein</fullName>
    </submittedName>
</protein>
<dbReference type="Pfam" id="PF03486">
    <property type="entry name" value="HI0933_like"/>
    <property type="match status" value="1"/>
</dbReference>
<evidence type="ECO:0000256" key="2">
    <source>
        <dbReference type="ARBA" id="ARBA00022630"/>
    </source>
</evidence>
<dbReference type="PATRIC" id="fig|520762.4.peg.941"/>
<feature type="domain" description="RsdA/BaiN/AoA(So)-like Rossmann fold-like" evidence="4">
    <location>
        <begin position="3"/>
        <end position="405"/>
    </location>
</feature>
<dbReference type="InterPro" id="IPR023166">
    <property type="entry name" value="BaiN-like_dom_sf"/>
</dbReference>
<name>A0A140L8H8_9FIRM</name>
<dbReference type="InterPro" id="IPR036188">
    <property type="entry name" value="FAD/NAD-bd_sf"/>
</dbReference>
<dbReference type="InterPro" id="IPR004792">
    <property type="entry name" value="BaiN-like"/>
</dbReference>
<dbReference type="PANTHER" id="PTHR42887">
    <property type="entry name" value="OS12G0638800 PROTEIN"/>
    <property type="match status" value="1"/>
</dbReference>
<accession>A0A140L8H8</accession>
<evidence type="ECO:0000259" key="4">
    <source>
        <dbReference type="Pfam" id="PF03486"/>
    </source>
</evidence>
<comment type="caution">
    <text evidence="6">The sequence shown here is derived from an EMBL/GenBank/DDBJ whole genome shotgun (WGS) entry which is preliminary data.</text>
</comment>
<dbReference type="PANTHER" id="PTHR42887:SF2">
    <property type="entry name" value="OS12G0638800 PROTEIN"/>
    <property type="match status" value="1"/>
</dbReference>
<dbReference type="PRINTS" id="PR00411">
    <property type="entry name" value="PNDRDTASEI"/>
</dbReference>
<gene>
    <name evidence="6" type="ORF">AN619_08450</name>
</gene>
<evidence type="ECO:0000256" key="1">
    <source>
        <dbReference type="ARBA" id="ARBA00001974"/>
    </source>
</evidence>
<dbReference type="Gene3D" id="1.10.8.260">
    <property type="entry name" value="HI0933 insert domain-like"/>
    <property type="match status" value="1"/>
</dbReference>
<dbReference type="SUPFAM" id="SSF160996">
    <property type="entry name" value="HI0933 insert domain-like"/>
    <property type="match status" value="1"/>
</dbReference>
<dbReference type="Gene3D" id="3.50.50.60">
    <property type="entry name" value="FAD/NAD(P)-binding domain"/>
    <property type="match status" value="1"/>
</dbReference>
<dbReference type="Gene3D" id="2.40.30.10">
    <property type="entry name" value="Translation factors"/>
    <property type="match status" value="1"/>
</dbReference>